<dbReference type="OrthoDB" id="8706369at2"/>
<sequence length="266" mass="28990">MADNKDQNTEQKSNLPALTKQVMELVLSGSLGHAEQAFADAADQYGDLAVVEVLNAIPPQVTALHLAGFDGGKMSLATLLVPPKAWADSLAFIAATWSDDQIEDDPERIAESLFAHIHGVVFSTDDAERRRELLLEASATDWGATAFAILFSMAPKEILEVAGEIVIKGPYVTGVTSSDNDVVPLAIELAQANEDGWDRSLFELFPDFRHSADLADAEYSDDPDEEPTMLQRSTKELLYRLRKQVPSTRSAPRSSTRRSLGTGIFS</sequence>
<dbReference type="AlphaFoldDB" id="A0A4Y6RJF6"/>
<gene>
    <name evidence="2" type="ORF">FJQ89_24065</name>
</gene>
<accession>A0A4Y6RJF6</accession>
<keyword evidence="3" id="KW-1185">Reference proteome</keyword>
<feature type="compositionally biased region" description="Low complexity" evidence="1">
    <location>
        <begin position="246"/>
        <end position="259"/>
    </location>
</feature>
<dbReference type="KEGG" id="jas:FJQ89_24065"/>
<protein>
    <submittedName>
        <fullName evidence="2">Uncharacterized protein</fullName>
    </submittedName>
</protein>
<name>A0A4Y6RJF6_9BURK</name>
<evidence type="ECO:0000256" key="1">
    <source>
        <dbReference type="SAM" id="MobiDB-lite"/>
    </source>
</evidence>
<feature type="region of interest" description="Disordered" evidence="1">
    <location>
        <begin position="243"/>
        <end position="266"/>
    </location>
</feature>
<evidence type="ECO:0000313" key="2">
    <source>
        <dbReference type="EMBL" id="QDG73152.1"/>
    </source>
</evidence>
<evidence type="ECO:0000313" key="3">
    <source>
        <dbReference type="Proteomes" id="UP000316665"/>
    </source>
</evidence>
<proteinExistence type="predicted"/>
<organism evidence="2 3">
    <name type="scientific">Janthinobacterium tructae</name>
    <dbReference type="NCBI Taxonomy" id="2590869"/>
    <lineage>
        <taxon>Bacteria</taxon>
        <taxon>Pseudomonadati</taxon>
        <taxon>Pseudomonadota</taxon>
        <taxon>Betaproteobacteria</taxon>
        <taxon>Burkholderiales</taxon>
        <taxon>Oxalobacteraceae</taxon>
        <taxon>Janthinobacterium</taxon>
    </lineage>
</organism>
<reference evidence="2 3" key="1">
    <citation type="submission" date="2019-06" db="EMBL/GenBank/DDBJ databases">
        <title>Complete genome sequence of Janthinobacterium sp. SNU WT3 isolated from diseased rainbow trout.</title>
        <authorList>
            <person name="Oh W.T."/>
            <person name="Park S.C."/>
        </authorList>
    </citation>
    <scope>NUCLEOTIDE SEQUENCE [LARGE SCALE GENOMIC DNA]</scope>
    <source>
        <strain evidence="2 3">SNU WT3</strain>
    </source>
</reference>
<dbReference type="EMBL" id="CP041185">
    <property type="protein sequence ID" value="QDG73152.1"/>
    <property type="molecule type" value="Genomic_DNA"/>
</dbReference>
<dbReference type="RefSeq" id="WP_141171995.1">
    <property type="nucleotide sequence ID" value="NZ_CP041185.1"/>
</dbReference>
<dbReference type="Proteomes" id="UP000316665">
    <property type="component" value="Chromosome"/>
</dbReference>